<name>A0A0C1U3V2_9BACT</name>
<feature type="domain" description="Transposase IS4-like" evidence="7">
    <location>
        <begin position="209"/>
        <end position="351"/>
    </location>
</feature>
<keyword evidence="5" id="KW-0233">DNA recombination</keyword>
<dbReference type="AlphaFoldDB" id="A0A0C1U3V2"/>
<dbReference type="PANTHER" id="PTHR35604">
    <property type="entry name" value="TRANSPOSASE INSH FOR INSERTION SEQUENCE ELEMENT IS5A-RELATED"/>
    <property type="match status" value="1"/>
</dbReference>
<keyword evidence="4" id="KW-0238">DNA-binding</keyword>
<keyword evidence="10" id="KW-1185">Reference proteome</keyword>
<feature type="compositionally biased region" description="Polar residues" evidence="6">
    <location>
        <begin position="183"/>
        <end position="194"/>
    </location>
</feature>
<dbReference type="Pfam" id="PF05598">
    <property type="entry name" value="DUF772"/>
    <property type="match status" value="1"/>
</dbReference>
<dbReference type="GO" id="GO:0006313">
    <property type="term" value="P:DNA transposition"/>
    <property type="evidence" value="ECO:0007669"/>
    <property type="project" value="InterPro"/>
</dbReference>
<comment type="caution">
    <text evidence="9">The sequence shown here is derived from an EMBL/GenBank/DDBJ whole genome shotgun (WGS) entry which is preliminary data.</text>
</comment>
<evidence type="ECO:0000256" key="4">
    <source>
        <dbReference type="ARBA" id="ARBA00023125"/>
    </source>
</evidence>
<dbReference type="Proteomes" id="UP000031433">
    <property type="component" value="Unassembled WGS sequence"/>
</dbReference>
<evidence type="ECO:0000313" key="9">
    <source>
        <dbReference type="EMBL" id="KIE42460.1"/>
    </source>
</evidence>
<dbReference type="RefSeq" id="WP_039645051.1">
    <property type="nucleotide sequence ID" value="NZ_JXBL01000001.1"/>
</dbReference>
<protein>
    <submittedName>
        <fullName evidence="9">Transposase</fullName>
    </submittedName>
</protein>
<feature type="region of interest" description="Disordered" evidence="6">
    <location>
        <begin position="160"/>
        <end position="196"/>
    </location>
</feature>
<proteinExistence type="inferred from homology"/>
<organism evidence="9 10">
    <name type="scientific">Geobacter soli</name>
    <dbReference type="NCBI Taxonomy" id="1510391"/>
    <lineage>
        <taxon>Bacteria</taxon>
        <taxon>Pseudomonadati</taxon>
        <taxon>Thermodesulfobacteriota</taxon>
        <taxon>Desulfuromonadia</taxon>
        <taxon>Geobacterales</taxon>
        <taxon>Geobacteraceae</taxon>
        <taxon>Geobacter</taxon>
    </lineage>
</organism>
<comment type="similarity">
    <text evidence="2">Belongs to the transposase 11 family.</text>
</comment>
<gene>
    <name evidence="9" type="ORF">SE37_07360</name>
</gene>
<keyword evidence="3" id="KW-0815">Transposition</keyword>
<evidence type="ECO:0000313" key="10">
    <source>
        <dbReference type="Proteomes" id="UP000031433"/>
    </source>
</evidence>
<dbReference type="InterPro" id="IPR047959">
    <property type="entry name" value="Transpos_IS5"/>
</dbReference>
<reference evidence="9 10" key="1">
    <citation type="submission" date="2015-01" db="EMBL/GenBank/DDBJ databases">
        <title>Genome sequence of the anaerobic bacterium Geobacter soli GSS01, a dissimilatory Fe(III) reducer from soil.</title>
        <authorList>
            <person name="Yang G."/>
            <person name="Zhou S."/>
        </authorList>
    </citation>
    <scope>NUCLEOTIDE SEQUENCE [LARGE SCALE GENOMIC DNA]</scope>
    <source>
        <strain evidence="9 10">GSS01</strain>
    </source>
</reference>
<feature type="domain" description="Transposase InsH N-terminal" evidence="8">
    <location>
        <begin position="18"/>
        <end position="114"/>
    </location>
</feature>
<evidence type="ECO:0000256" key="6">
    <source>
        <dbReference type="SAM" id="MobiDB-lite"/>
    </source>
</evidence>
<dbReference type="NCBIfam" id="NF033581">
    <property type="entry name" value="transpos_IS5_4"/>
    <property type="match status" value="1"/>
</dbReference>
<evidence type="ECO:0000256" key="2">
    <source>
        <dbReference type="ARBA" id="ARBA00010075"/>
    </source>
</evidence>
<dbReference type="PANTHER" id="PTHR35604:SF2">
    <property type="entry name" value="TRANSPOSASE INSH FOR INSERTION SEQUENCE ELEMENT IS5A-RELATED"/>
    <property type="match status" value="1"/>
</dbReference>
<dbReference type="InterPro" id="IPR008490">
    <property type="entry name" value="Transposase_InsH_N"/>
</dbReference>
<evidence type="ECO:0000256" key="3">
    <source>
        <dbReference type="ARBA" id="ARBA00022578"/>
    </source>
</evidence>
<dbReference type="GO" id="GO:0003677">
    <property type="term" value="F:DNA binding"/>
    <property type="evidence" value="ECO:0007669"/>
    <property type="project" value="UniProtKB-KW"/>
</dbReference>
<evidence type="ECO:0000259" key="8">
    <source>
        <dbReference type="Pfam" id="PF05598"/>
    </source>
</evidence>
<evidence type="ECO:0000259" key="7">
    <source>
        <dbReference type="Pfam" id="PF01609"/>
    </source>
</evidence>
<accession>A0A0C1U3V2</accession>
<dbReference type="EMBL" id="JXBL01000001">
    <property type="protein sequence ID" value="KIE42460.1"/>
    <property type="molecule type" value="Genomic_DNA"/>
</dbReference>
<evidence type="ECO:0000256" key="5">
    <source>
        <dbReference type="ARBA" id="ARBA00023172"/>
    </source>
</evidence>
<evidence type="ECO:0000256" key="1">
    <source>
        <dbReference type="ARBA" id="ARBA00003544"/>
    </source>
</evidence>
<dbReference type="InterPro" id="IPR002559">
    <property type="entry name" value="Transposase_11"/>
</dbReference>
<comment type="function">
    <text evidence="1">Involved in the transposition of the insertion sequence IS5.</text>
</comment>
<dbReference type="GO" id="GO:0004803">
    <property type="term" value="F:transposase activity"/>
    <property type="evidence" value="ECO:0007669"/>
    <property type="project" value="InterPro"/>
</dbReference>
<sequence length="362" mass="40973">MRGLEQQSDALFVYLSPESFVPKDHPLRSIRQMVDAALENLSPVFSKMYSHTGRPSIPPERLLKAMLLQVLYSIPSNVKLVEQIHFSILFRWFLGLGLDDPVWDNSSFSTNQERLIETDVATQFLEAVLDQAKCKKLLSKDHFSVDGTLIQSWASIKSFKSRDDDDGQPPAGKNPGRDFQGEKLSNATHASTTDPEAKLYRKGINHEPRLSFAAHLLTENRHGLVMASRVTIADGFAERETAKSLIAKVASGTRRKTIAADRNYDTHDFVRTMRTLKVTPHVTQNHKKKGGSSIDGRTTRHDGYGVSQTFRKRIEEVFGWLKAVGLFRKTRYRGVRKIDWHFTLAVTAYNLVRMRNLGVCTT</sequence>
<dbReference type="Pfam" id="PF01609">
    <property type="entry name" value="DDE_Tnp_1"/>
    <property type="match status" value="1"/>
</dbReference>